<dbReference type="InterPro" id="IPR003445">
    <property type="entry name" value="Cat_transpt"/>
</dbReference>
<evidence type="ECO:0000256" key="1">
    <source>
        <dbReference type="ARBA" id="ARBA00004141"/>
    </source>
</evidence>
<feature type="region of interest" description="Disordered" evidence="11">
    <location>
        <begin position="114"/>
        <end position="223"/>
    </location>
</feature>
<dbReference type="EMBL" id="CABFNP030000754">
    <property type="protein sequence ID" value="CAI6084084.1"/>
    <property type="molecule type" value="Genomic_DNA"/>
</dbReference>
<feature type="transmembrane region" description="Helical" evidence="10">
    <location>
        <begin position="477"/>
        <end position="497"/>
    </location>
</feature>
<evidence type="ECO:0000256" key="5">
    <source>
        <dbReference type="ARBA" id="ARBA00022692"/>
    </source>
</evidence>
<dbReference type="PIRSF" id="PIRSF002450">
    <property type="entry name" value="K+_transpter_TRK"/>
    <property type="match status" value="1"/>
</dbReference>
<feature type="transmembrane region" description="Helical" evidence="10">
    <location>
        <begin position="12"/>
        <end position="28"/>
    </location>
</feature>
<reference evidence="12" key="1">
    <citation type="submission" date="2023-01" db="EMBL/GenBank/DDBJ databases">
        <authorList>
            <person name="Piombo E."/>
        </authorList>
    </citation>
    <scope>NUCLEOTIDE SEQUENCE</scope>
</reference>
<dbReference type="PANTHER" id="PTHR31064:SF5">
    <property type="entry name" value="POTASSIUM ION TRANSPORTER (EUROFUNG)"/>
    <property type="match status" value="1"/>
</dbReference>
<dbReference type="InterPro" id="IPR015958">
    <property type="entry name" value="Trk1_fungi"/>
</dbReference>
<evidence type="ECO:0000256" key="2">
    <source>
        <dbReference type="ARBA" id="ARBA00009137"/>
    </source>
</evidence>
<evidence type="ECO:0000256" key="3">
    <source>
        <dbReference type="ARBA" id="ARBA00022448"/>
    </source>
</evidence>
<evidence type="ECO:0000256" key="4">
    <source>
        <dbReference type="ARBA" id="ARBA00022538"/>
    </source>
</evidence>
<name>A0AA35LYD4_9HYPO</name>
<feature type="transmembrane region" description="Helical" evidence="10">
    <location>
        <begin position="341"/>
        <end position="365"/>
    </location>
</feature>
<comment type="subcellular location">
    <subcellularLocation>
        <location evidence="1">Membrane</location>
        <topology evidence="1">Multi-pass membrane protein</topology>
    </subcellularLocation>
</comment>
<keyword evidence="3 10" id="KW-0813">Transport</keyword>
<dbReference type="NCBIfam" id="TIGR00934">
    <property type="entry name" value="2a38euk"/>
    <property type="match status" value="1"/>
</dbReference>
<evidence type="ECO:0000256" key="8">
    <source>
        <dbReference type="ARBA" id="ARBA00023065"/>
    </source>
</evidence>
<dbReference type="GO" id="GO:0005886">
    <property type="term" value="C:plasma membrane"/>
    <property type="evidence" value="ECO:0007669"/>
    <property type="project" value="InterPro"/>
</dbReference>
<evidence type="ECO:0000256" key="11">
    <source>
        <dbReference type="SAM" id="MobiDB-lite"/>
    </source>
</evidence>
<organism evidence="12 13">
    <name type="scientific">Clonostachys chloroleuca</name>
    <dbReference type="NCBI Taxonomy" id="1926264"/>
    <lineage>
        <taxon>Eukaryota</taxon>
        <taxon>Fungi</taxon>
        <taxon>Dikarya</taxon>
        <taxon>Ascomycota</taxon>
        <taxon>Pezizomycotina</taxon>
        <taxon>Sordariomycetes</taxon>
        <taxon>Hypocreomycetidae</taxon>
        <taxon>Hypocreales</taxon>
        <taxon>Bionectriaceae</taxon>
        <taxon>Clonostachys</taxon>
    </lineage>
</organism>
<comment type="caution">
    <text evidence="10">Lacks conserved residue(s) required for the propagation of feature annotation.</text>
</comment>
<comment type="similarity">
    <text evidence="2 10">Belongs to the TrkH potassium transport family.</text>
</comment>
<evidence type="ECO:0000313" key="13">
    <source>
        <dbReference type="Proteomes" id="UP001160390"/>
    </source>
</evidence>
<evidence type="ECO:0000313" key="12">
    <source>
        <dbReference type="EMBL" id="CAI6084084.1"/>
    </source>
</evidence>
<dbReference type="AlphaFoldDB" id="A0AA35LYD4"/>
<evidence type="ECO:0000256" key="7">
    <source>
        <dbReference type="ARBA" id="ARBA00022989"/>
    </source>
</evidence>
<dbReference type="Proteomes" id="UP001160390">
    <property type="component" value="Unassembled WGS sequence"/>
</dbReference>
<sequence length="710" mass="79860">MWRPPINFVSLHYTYIILLGLLSFPILYPDGTLSAVDTYHFGVSATTESGLNTVDLKELKTYQQLYLYFLPTVTNIGFINIIVVIVRLWWFRKHLKKRAPDLLSARRNINSNQGARDVEIIGRGPLTSPPPGSASPSEPRVSSEPTTQDEGVVENTVTERKSSPPPTPPLATDQDKDGEGNQINNEKPSQPRTHISFDPSTDHRPKNDATLYIPGPRDRDRGYPLIELNNTLSRSHDERDPDAISRVSVQPGLRRRFTEGSRLAESRSVDRVATFASSMFVIGRDNPPRERRNSISLQQPALNSLPYLSNQATIGRNSLFVNLTSEDREILGGIEYRSLKLLLKIVITYFFGLHLFGAICLLPWIKYSDAKYRDYLKECAVSETWWAFYSAQTMFNNLGLTLTPDSMISFRDAEWPMVIMSFLAFAGNTCYPIFLRLSIWTMSKVLPRNSAIQEPLNFLLEHPRRCYTLLFPSKQTWVLFGILFVLNFVDTLLIIVLDLHNPAVAVLPVGQRILAAIFQAASSRHTGTATFVLSDVNPAVQLSLLVMMYISVFPLAISIRASNTYEERSLGIYEPPEIEVDESESTGPSYLLKHMQNQLSFDLWYIFLGVFCISIAESDKIMDGADPAFNLFSILFEVTSAYANVGLSLGYPNVNVSLCGKFTPFGKVVICIMMIRGRHRGLPYELDRAIMLPDERLVEGASDSEASERA</sequence>
<feature type="transmembrane region" description="Helical" evidence="10">
    <location>
        <begin position="65"/>
        <end position="90"/>
    </location>
</feature>
<gene>
    <name evidence="12" type="ORF">CCHLO57077_00004786</name>
</gene>
<dbReference type="PANTHER" id="PTHR31064">
    <property type="entry name" value="POTASSIUM TRANSPORT PROTEIN DDB_G0292412-RELATED"/>
    <property type="match status" value="1"/>
</dbReference>
<dbReference type="InterPro" id="IPR004773">
    <property type="entry name" value="K/Na_transp_Trk1/HKT1"/>
</dbReference>
<protein>
    <recommendedName>
        <fullName evidence="10">Potassium transport protein</fullName>
    </recommendedName>
</protein>
<evidence type="ECO:0000256" key="6">
    <source>
        <dbReference type="ARBA" id="ARBA00022958"/>
    </source>
</evidence>
<feature type="transmembrane region" description="Helical" evidence="10">
    <location>
        <begin position="415"/>
        <end position="434"/>
    </location>
</feature>
<keyword evidence="7 10" id="KW-1133">Transmembrane helix</keyword>
<keyword evidence="5 10" id="KW-0812">Transmembrane</keyword>
<feature type="transmembrane region" description="Helical" evidence="10">
    <location>
        <begin position="539"/>
        <end position="559"/>
    </location>
</feature>
<keyword evidence="13" id="KW-1185">Reference proteome</keyword>
<keyword evidence="9 10" id="KW-0472">Membrane</keyword>
<dbReference type="Pfam" id="PF02386">
    <property type="entry name" value="TrkH"/>
    <property type="match status" value="1"/>
</dbReference>
<comment type="caution">
    <text evidence="12">The sequence shown here is derived from an EMBL/GenBank/DDBJ whole genome shotgun (WGS) entry which is preliminary data.</text>
</comment>
<accession>A0AA35LYD4</accession>
<dbReference type="GO" id="GO:0140107">
    <property type="term" value="F:high-affinity potassium ion transmembrane transporter activity"/>
    <property type="evidence" value="ECO:0007669"/>
    <property type="project" value="TreeGrafter"/>
</dbReference>
<dbReference type="InterPro" id="IPR051143">
    <property type="entry name" value="TrkH_K-transport"/>
</dbReference>
<keyword evidence="6 10" id="KW-0630">Potassium</keyword>
<keyword evidence="8 10" id="KW-0406">Ion transport</keyword>
<dbReference type="GO" id="GO:1990573">
    <property type="term" value="P:potassium ion import across plasma membrane"/>
    <property type="evidence" value="ECO:0007669"/>
    <property type="project" value="TreeGrafter"/>
</dbReference>
<evidence type="ECO:0000256" key="9">
    <source>
        <dbReference type="ARBA" id="ARBA00023136"/>
    </source>
</evidence>
<keyword evidence="4 10" id="KW-0633">Potassium transport</keyword>
<dbReference type="GO" id="GO:0030007">
    <property type="term" value="P:intracellular potassium ion homeostasis"/>
    <property type="evidence" value="ECO:0007669"/>
    <property type="project" value="UniProtKB-UniRule"/>
</dbReference>
<feature type="compositionally biased region" description="Polar residues" evidence="11">
    <location>
        <begin position="181"/>
        <end position="193"/>
    </location>
</feature>
<evidence type="ECO:0000256" key="10">
    <source>
        <dbReference type="PIRNR" id="PIRNR002450"/>
    </source>
</evidence>
<proteinExistence type="inferred from homology"/>